<dbReference type="EMBL" id="JAHWDQ010000006">
    <property type="protein sequence ID" value="MBW2942472.1"/>
    <property type="molecule type" value="Genomic_DNA"/>
</dbReference>
<dbReference type="PANTHER" id="PTHR21240">
    <property type="entry name" value="2-AMINO-3-CARBOXYLMUCONATE-6-SEMIALDEHYDE DECARBOXYLASE"/>
    <property type="match status" value="1"/>
</dbReference>
<evidence type="ECO:0000313" key="3">
    <source>
        <dbReference type="Proteomes" id="UP001166291"/>
    </source>
</evidence>
<dbReference type="Proteomes" id="UP001166291">
    <property type="component" value="Unassembled WGS sequence"/>
</dbReference>
<protein>
    <submittedName>
        <fullName evidence="2">Amidohydrolase</fullName>
    </submittedName>
</protein>
<organism evidence="2 3">
    <name type="scientific">Zhongshania aquimaris</name>
    <dbReference type="NCBI Taxonomy" id="2857107"/>
    <lineage>
        <taxon>Bacteria</taxon>
        <taxon>Pseudomonadati</taxon>
        <taxon>Pseudomonadota</taxon>
        <taxon>Gammaproteobacteria</taxon>
        <taxon>Cellvibrionales</taxon>
        <taxon>Spongiibacteraceae</taxon>
        <taxon>Zhongshania</taxon>
    </lineage>
</organism>
<dbReference type="Pfam" id="PF04909">
    <property type="entry name" value="Amidohydro_2"/>
    <property type="match status" value="1"/>
</dbReference>
<accession>A0ABS6VVX2</accession>
<comment type="caution">
    <text evidence="2">The sequence shown here is derived from an EMBL/GenBank/DDBJ whole genome shotgun (WGS) entry which is preliminary data.</text>
</comment>
<proteinExistence type="predicted"/>
<dbReference type="InterPro" id="IPR006680">
    <property type="entry name" value="Amidohydro-rel"/>
</dbReference>
<sequence>MDKNDLVIISVDDHVTEPPDMFDKHLSAADLKTAPKFCVDENGKNYWTYQGMFMPSVGLNAVVGRLPEEYGMEPSSLEEMRDGVYKVDDRVNDMNANGIAASLNFGTCVGFDGGRFHKAEDKSLSLIHLRAYNDWHVDEWCGAHPGRFIPCGILPTWDMKATVEEINRLAKKGCTAISMNEAPTSQGLPSIHNEYWEPMWKALVENDMVTCLHIGAGHPAPHASMDSPIEAWITTMPMSVSTGAADWLNLEALLKYPNMKIALSESGIGWIPYFMERADFSHARHKAWTNSGFGGLKPSDIFKRHFMSCFIDDAFGLKNLDSLNEDMVAYECDYPHSDTLWPEVPEYLWKSIQHLTEAQIEKVTNGNAMRFFNFDLFKHFKREDVTVGALRAKAAADGVDTTPKSYSGDKPLADGEAKRRVVSGDLMKMFAHHAQNGANKAG</sequence>
<evidence type="ECO:0000259" key="1">
    <source>
        <dbReference type="Pfam" id="PF04909"/>
    </source>
</evidence>
<gene>
    <name evidence="2" type="ORF">KXJ70_16870</name>
</gene>
<dbReference type="RefSeq" id="WP_219044720.1">
    <property type="nucleotide sequence ID" value="NZ_JAHWDQ010000006.1"/>
</dbReference>
<evidence type="ECO:0000313" key="2">
    <source>
        <dbReference type="EMBL" id="MBW2942472.1"/>
    </source>
</evidence>
<name>A0ABS6VVX2_9GAMM</name>
<feature type="domain" description="Amidohydrolase-related" evidence="1">
    <location>
        <begin position="126"/>
        <end position="374"/>
    </location>
</feature>
<keyword evidence="3" id="KW-1185">Reference proteome</keyword>
<dbReference type="PANTHER" id="PTHR21240:SF28">
    <property type="entry name" value="ISO-OROTATE DECARBOXYLASE (EUROFUNG)"/>
    <property type="match status" value="1"/>
</dbReference>
<dbReference type="InterPro" id="IPR032465">
    <property type="entry name" value="ACMSD"/>
</dbReference>
<reference evidence="2" key="1">
    <citation type="submission" date="2021-07" db="EMBL/GenBank/DDBJ databases">
        <title>Zhongshania sp. CAU 1632 isolated from seawater.</title>
        <authorList>
            <person name="Kim W."/>
        </authorList>
    </citation>
    <scope>NUCLEOTIDE SEQUENCE</scope>
    <source>
        <strain evidence="2">CAU 1632</strain>
    </source>
</reference>